<dbReference type="EMBL" id="CAKKNE010000006">
    <property type="protein sequence ID" value="CAH0380197.1"/>
    <property type="molecule type" value="Genomic_DNA"/>
</dbReference>
<evidence type="ECO:0000313" key="2">
    <source>
        <dbReference type="Proteomes" id="UP000789595"/>
    </source>
</evidence>
<reference evidence="1" key="1">
    <citation type="submission" date="2021-11" db="EMBL/GenBank/DDBJ databases">
        <authorList>
            <consortium name="Genoscope - CEA"/>
            <person name="William W."/>
        </authorList>
    </citation>
    <scope>NUCLEOTIDE SEQUENCE</scope>
</reference>
<evidence type="ECO:0008006" key="3">
    <source>
        <dbReference type="Google" id="ProtNLM"/>
    </source>
</evidence>
<dbReference type="PANTHER" id="PTHR31400">
    <property type="entry name" value="GUANYLYL CYCLASE DOMAIN CONTAINING PROTEIN 1 GUCD1"/>
    <property type="match status" value="1"/>
</dbReference>
<sequence>MSTARTETRTSSWRTPTLRGLRQSLSVTRRTKQPVEEPLQLDAGGLRKALAIGSDLIASPTVDHVRQQRAWDCGLACVLMAAPHARRQTKSEVKWNDVEKACGTRSVWTVDLAFALRALGCRDFLFLTKTTGCDPSYARLAFYRRDLGADSTRIQSLFRRAQNGEVSVKRAVATRDGLLEVLRTGRVLAIALVDLRLLHARAARTSLLPRSYTGHYVLLVGAEGDRVRYRDPAADRAELVIDADDLHRARVAHGTDEDLILVAVDTSETAEALPPIRGVR</sequence>
<dbReference type="OrthoDB" id="206796at2759"/>
<keyword evidence="2" id="KW-1185">Reference proteome</keyword>
<gene>
    <name evidence="1" type="ORF">PECAL_6P18400</name>
</gene>
<dbReference type="Proteomes" id="UP000789595">
    <property type="component" value="Unassembled WGS sequence"/>
</dbReference>
<organism evidence="1 2">
    <name type="scientific">Pelagomonas calceolata</name>
    <dbReference type="NCBI Taxonomy" id="35677"/>
    <lineage>
        <taxon>Eukaryota</taxon>
        <taxon>Sar</taxon>
        <taxon>Stramenopiles</taxon>
        <taxon>Ochrophyta</taxon>
        <taxon>Pelagophyceae</taxon>
        <taxon>Pelagomonadales</taxon>
        <taxon>Pelagomonadaceae</taxon>
        <taxon>Pelagomonas</taxon>
    </lineage>
</organism>
<dbReference type="InterPro" id="IPR018616">
    <property type="entry name" value="GUCD1"/>
</dbReference>
<name>A0A8J2T0Z3_9STRA</name>
<protein>
    <recommendedName>
        <fullName evidence="3">Guanylyl cyclase</fullName>
    </recommendedName>
</protein>
<dbReference type="PANTHER" id="PTHR31400:SF1">
    <property type="entry name" value="PROTEIN GUCD1"/>
    <property type="match status" value="1"/>
</dbReference>
<comment type="caution">
    <text evidence="1">The sequence shown here is derived from an EMBL/GenBank/DDBJ whole genome shotgun (WGS) entry which is preliminary data.</text>
</comment>
<proteinExistence type="predicted"/>
<accession>A0A8J2T0Z3</accession>
<evidence type="ECO:0000313" key="1">
    <source>
        <dbReference type="EMBL" id="CAH0380197.1"/>
    </source>
</evidence>
<dbReference type="Pfam" id="PF09778">
    <property type="entry name" value="Guanylate_cyc_2"/>
    <property type="match status" value="1"/>
</dbReference>
<dbReference type="AlphaFoldDB" id="A0A8J2T0Z3"/>